<gene>
    <name evidence="1" type="ORF">A9W98_33285</name>
    <name evidence="2" type="ORF">AWC08_29925</name>
</gene>
<dbReference type="AlphaFoldDB" id="A0A1A6B9A2"/>
<dbReference type="Proteomes" id="UP000193928">
    <property type="component" value="Unassembled WGS sequence"/>
</dbReference>
<sequence length="65" mass="6876">MKRVLFDSDGPGGTALRLPLVQAASCSAENPTAAMTKALNTDPDNGSRLSVTPQPLTIGMQFCRR</sequence>
<dbReference type="EMBL" id="MAEM01000491">
    <property type="protein sequence ID" value="OBR98870.1"/>
    <property type="molecule type" value="Genomic_DNA"/>
</dbReference>
<keyword evidence="4" id="KW-1185">Reference proteome</keyword>
<evidence type="ECO:0000313" key="2">
    <source>
        <dbReference type="EMBL" id="ORV80880.1"/>
    </source>
</evidence>
<dbReference type="EMBL" id="LQOY01000130">
    <property type="protein sequence ID" value="ORV80880.1"/>
    <property type="molecule type" value="Genomic_DNA"/>
</dbReference>
<reference evidence="2 4" key="1">
    <citation type="submission" date="2016-01" db="EMBL/GenBank/DDBJ databases">
        <title>The new phylogeny of the genus Mycobacterium.</title>
        <authorList>
            <person name="Tarcisio F."/>
            <person name="Conor M."/>
            <person name="Antonella G."/>
            <person name="Elisabetta G."/>
            <person name="Giulia F.S."/>
            <person name="Sara T."/>
            <person name="Anna F."/>
            <person name="Clotilde B."/>
            <person name="Roberto B."/>
            <person name="Veronica D.S."/>
            <person name="Fabio R."/>
            <person name="Monica P."/>
            <person name="Olivier J."/>
            <person name="Enrico T."/>
            <person name="Nicola S."/>
        </authorList>
    </citation>
    <scope>NUCLEOTIDE SEQUENCE [LARGE SCALE GENOMIC DNA]</scope>
    <source>
        <strain evidence="2 4">DSM 44160</strain>
    </source>
</reference>
<dbReference type="RefSeq" id="WP_065136748.1">
    <property type="nucleotide sequence ID" value="NZ_JACKSU010000092.1"/>
</dbReference>
<comment type="caution">
    <text evidence="1">The sequence shown here is derived from an EMBL/GenBank/DDBJ whole genome shotgun (WGS) entry which is preliminary data.</text>
</comment>
<name>A0A1A6B9A2_MYCGO</name>
<organism evidence="1 3">
    <name type="scientific">Mycobacterium gordonae</name>
    <dbReference type="NCBI Taxonomy" id="1778"/>
    <lineage>
        <taxon>Bacteria</taxon>
        <taxon>Bacillati</taxon>
        <taxon>Actinomycetota</taxon>
        <taxon>Actinomycetes</taxon>
        <taxon>Mycobacteriales</taxon>
        <taxon>Mycobacteriaceae</taxon>
        <taxon>Mycobacterium</taxon>
    </lineage>
</organism>
<evidence type="ECO:0000313" key="3">
    <source>
        <dbReference type="Proteomes" id="UP000093757"/>
    </source>
</evidence>
<evidence type="ECO:0000313" key="4">
    <source>
        <dbReference type="Proteomes" id="UP000193928"/>
    </source>
</evidence>
<evidence type="ECO:0000313" key="1">
    <source>
        <dbReference type="EMBL" id="OBR98870.1"/>
    </source>
</evidence>
<dbReference type="Proteomes" id="UP000093757">
    <property type="component" value="Unassembled WGS sequence"/>
</dbReference>
<protein>
    <submittedName>
        <fullName evidence="1">Uncharacterized protein</fullName>
    </submittedName>
</protein>
<reference evidence="1 3" key="2">
    <citation type="submission" date="2016-06" db="EMBL/GenBank/DDBJ databases">
        <authorList>
            <person name="Kjaerup R.B."/>
            <person name="Dalgaard T.S."/>
            <person name="Juul-Madsen H.R."/>
        </authorList>
    </citation>
    <scope>NUCLEOTIDE SEQUENCE [LARGE SCALE GENOMIC DNA]</scope>
    <source>
        <strain evidence="1 3">1245752.6</strain>
    </source>
</reference>
<proteinExistence type="predicted"/>
<accession>A0A1A6B9A2</accession>